<dbReference type="STRING" id="8153.ENSHBUP00000013141"/>
<keyword evidence="2" id="KW-1185">Reference proteome</keyword>
<organism evidence="1 2">
    <name type="scientific">Haplochromis burtoni</name>
    <name type="common">Burton's mouthbrooder</name>
    <name type="synonym">Chromis burtoni</name>
    <dbReference type="NCBI Taxonomy" id="8153"/>
    <lineage>
        <taxon>Eukaryota</taxon>
        <taxon>Metazoa</taxon>
        <taxon>Chordata</taxon>
        <taxon>Craniata</taxon>
        <taxon>Vertebrata</taxon>
        <taxon>Euteleostomi</taxon>
        <taxon>Actinopterygii</taxon>
        <taxon>Neopterygii</taxon>
        <taxon>Teleostei</taxon>
        <taxon>Neoteleostei</taxon>
        <taxon>Acanthomorphata</taxon>
        <taxon>Ovalentaria</taxon>
        <taxon>Cichlomorphae</taxon>
        <taxon>Cichliformes</taxon>
        <taxon>Cichlidae</taxon>
        <taxon>African cichlids</taxon>
        <taxon>Pseudocrenilabrinae</taxon>
        <taxon>Haplochromini</taxon>
        <taxon>Haplochromis</taxon>
    </lineage>
</organism>
<dbReference type="AlphaFoldDB" id="A0A3Q3C3Y3"/>
<dbReference type="Gene3D" id="3.80.10.10">
    <property type="entry name" value="Ribonuclease Inhibitor"/>
    <property type="match status" value="1"/>
</dbReference>
<dbReference type="OMA" id="CTTCIVP"/>
<evidence type="ECO:0000313" key="1">
    <source>
        <dbReference type="Ensembl" id="ENSHBUP00000013141.1"/>
    </source>
</evidence>
<evidence type="ECO:0000313" key="2">
    <source>
        <dbReference type="Proteomes" id="UP000264840"/>
    </source>
</evidence>
<dbReference type="Proteomes" id="UP000264840">
    <property type="component" value="Unplaced"/>
</dbReference>
<protein>
    <submittedName>
        <fullName evidence="1">Uncharacterized protein</fullName>
    </submittedName>
</protein>
<reference evidence="1" key="2">
    <citation type="submission" date="2025-09" db="UniProtKB">
        <authorList>
            <consortium name="Ensembl"/>
        </authorList>
    </citation>
    <scope>IDENTIFICATION</scope>
</reference>
<sequence>MNLCSFFRLDSCSLSEISCAALASALKSNPSHLKELDLTDNKLKDFQGCCTTCIVPISV</sequence>
<dbReference type="Ensembl" id="ENSHBUT00000020774.1">
    <property type="protein sequence ID" value="ENSHBUP00000013141.1"/>
    <property type="gene ID" value="ENSHBUG00000014886.1"/>
</dbReference>
<proteinExistence type="predicted"/>
<dbReference type="GeneTree" id="ENSGT01150000287186"/>
<reference evidence="1" key="1">
    <citation type="submission" date="2025-08" db="UniProtKB">
        <authorList>
            <consortium name="Ensembl"/>
        </authorList>
    </citation>
    <scope>IDENTIFICATION</scope>
</reference>
<accession>A0A3Q3C3Y3</accession>
<dbReference type="InterPro" id="IPR032675">
    <property type="entry name" value="LRR_dom_sf"/>
</dbReference>
<dbReference type="SUPFAM" id="SSF52047">
    <property type="entry name" value="RNI-like"/>
    <property type="match status" value="1"/>
</dbReference>
<name>A0A3Q3C3Y3_HAPBU</name>